<dbReference type="PANTHER" id="PTHR24096">
    <property type="entry name" value="LONG-CHAIN-FATTY-ACID--COA LIGASE"/>
    <property type="match status" value="1"/>
</dbReference>
<evidence type="ECO:0000256" key="2">
    <source>
        <dbReference type="ARBA" id="ARBA00012959"/>
    </source>
</evidence>
<proteinExistence type="inferred from homology"/>
<evidence type="ECO:0000256" key="3">
    <source>
        <dbReference type="ARBA" id="ARBA00022598"/>
    </source>
</evidence>
<dbReference type="SUPFAM" id="SSF56801">
    <property type="entry name" value="Acetyl-CoA synthetase-like"/>
    <property type="match status" value="1"/>
</dbReference>
<comment type="caution">
    <text evidence="7">The sequence shown here is derived from an EMBL/GenBank/DDBJ whole genome shotgun (WGS) entry which is preliminary data.</text>
</comment>
<evidence type="ECO:0000259" key="6">
    <source>
        <dbReference type="Pfam" id="PF13193"/>
    </source>
</evidence>
<dbReference type="PANTHER" id="PTHR24096:SF149">
    <property type="entry name" value="AMP-BINDING DOMAIN-CONTAINING PROTEIN-RELATED"/>
    <property type="match status" value="1"/>
</dbReference>
<gene>
    <name evidence="7" type="ORF">V6N12_023313</name>
</gene>
<dbReference type="InterPro" id="IPR045851">
    <property type="entry name" value="AMP-bd_C_sf"/>
</dbReference>
<feature type="domain" description="AMP-binding enzyme C-terminal" evidence="6">
    <location>
        <begin position="65"/>
        <end position="139"/>
    </location>
</feature>
<organism evidence="7 8">
    <name type="scientific">Hibiscus sabdariffa</name>
    <name type="common">roselle</name>
    <dbReference type="NCBI Taxonomy" id="183260"/>
    <lineage>
        <taxon>Eukaryota</taxon>
        <taxon>Viridiplantae</taxon>
        <taxon>Streptophyta</taxon>
        <taxon>Embryophyta</taxon>
        <taxon>Tracheophyta</taxon>
        <taxon>Spermatophyta</taxon>
        <taxon>Magnoliopsida</taxon>
        <taxon>eudicotyledons</taxon>
        <taxon>Gunneridae</taxon>
        <taxon>Pentapetalae</taxon>
        <taxon>rosids</taxon>
        <taxon>malvids</taxon>
        <taxon>Malvales</taxon>
        <taxon>Malvaceae</taxon>
        <taxon>Malvoideae</taxon>
        <taxon>Hibiscus</taxon>
    </lineage>
</organism>
<accession>A0ABR2FY80</accession>
<evidence type="ECO:0000256" key="1">
    <source>
        <dbReference type="ARBA" id="ARBA00006432"/>
    </source>
</evidence>
<comment type="catalytic activity">
    <reaction evidence="4">
        <text>(E)-4-coumarate + ATP + CoA = (E)-4-coumaroyl-CoA + AMP + diphosphate</text>
        <dbReference type="Rhea" id="RHEA:19641"/>
        <dbReference type="ChEBI" id="CHEBI:12876"/>
        <dbReference type="ChEBI" id="CHEBI:30616"/>
        <dbReference type="ChEBI" id="CHEBI:33019"/>
        <dbReference type="ChEBI" id="CHEBI:57287"/>
        <dbReference type="ChEBI" id="CHEBI:85008"/>
        <dbReference type="ChEBI" id="CHEBI:456215"/>
        <dbReference type="EC" id="6.2.1.12"/>
    </reaction>
    <physiologicalReaction direction="left-to-right" evidence="4">
        <dbReference type="Rhea" id="RHEA:19642"/>
    </physiologicalReaction>
</comment>
<dbReference type="Gene3D" id="2.30.38.10">
    <property type="entry name" value="Luciferase, Domain 3"/>
    <property type="match status" value="1"/>
</dbReference>
<evidence type="ECO:0000259" key="5">
    <source>
        <dbReference type="Pfam" id="PF00501"/>
    </source>
</evidence>
<dbReference type="InterPro" id="IPR025110">
    <property type="entry name" value="AMP-bd_C"/>
</dbReference>
<dbReference type="EMBL" id="JBBPBM010000004">
    <property type="protein sequence ID" value="KAK8588901.1"/>
    <property type="molecule type" value="Genomic_DNA"/>
</dbReference>
<dbReference type="Gene3D" id="3.40.50.980">
    <property type="match status" value="1"/>
</dbReference>
<evidence type="ECO:0000313" key="7">
    <source>
        <dbReference type="EMBL" id="KAK8588901.1"/>
    </source>
</evidence>
<dbReference type="Pfam" id="PF13193">
    <property type="entry name" value="AMP-binding_C"/>
    <property type="match status" value="1"/>
</dbReference>
<sequence length="153" mass="17209">MTETTAVGTRGYNTQEFHKYSSIGLLAPNMQAKVVDWNSRSFLPPGYCGELWLRGPAIMQPLADLEAILISHPEILDAAVTAESDEVFGEIPVTFVVRRYGSRLTEEDVKDFVAKQVSPYKKIRKVVFTSSIPKSAAGKILRRELRKLLNRRL</sequence>
<dbReference type="EC" id="6.2.1.12" evidence="2"/>
<reference evidence="7 8" key="1">
    <citation type="journal article" date="2024" name="G3 (Bethesda)">
        <title>Genome assembly of Hibiscus sabdariffa L. provides insights into metabolisms of medicinal natural products.</title>
        <authorList>
            <person name="Kim T."/>
        </authorList>
    </citation>
    <scope>NUCLEOTIDE SEQUENCE [LARGE SCALE GENOMIC DNA]</scope>
    <source>
        <strain evidence="7">TK-2024</strain>
        <tissue evidence="7">Old leaves</tissue>
    </source>
</reference>
<name>A0ABR2FY80_9ROSI</name>
<evidence type="ECO:0000313" key="8">
    <source>
        <dbReference type="Proteomes" id="UP001472677"/>
    </source>
</evidence>
<dbReference type="InterPro" id="IPR000873">
    <property type="entry name" value="AMP-dep_synth/lig_dom"/>
</dbReference>
<dbReference type="Pfam" id="PF00501">
    <property type="entry name" value="AMP-binding"/>
    <property type="match status" value="1"/>
</dbReference>
<dbReference type="Gene3D" id="3.30.300.30">
    <property type="match status" value="1"/>
</dbReference>
<comment type="similarity">
    <text evidence="1">Belongs to the ATP-dependent AMP-binding enzyme family.</text>
</comment>
<keyword evidence="3" id="KW-0436">Ligase</keyword>
<evidence type="ECO:0000256" key="4">
    <source>
        <dbReference type="ARBA" id="ARBA00034252"/>
    </source>
</evidence>
<protein>
    <recommendedName>
        <fullName evidence="2">4-coumarate--CoA ligase</fullName>
        <ecNumber evidence="2">6.2.1.12</ecNumber>
    </recommendedName>
</protein>
<dbReference type="Proteomes" id="UP001472677">
    <property type="component" value="Unassembled WGS sequence"/>
</dbReference>
<feature type="domain" description="AMP-dependent synthetase/ligase" evidence="5">
    <location>
        <begin position="1"/>
        <end position="60"/>
    </location>
</feature>
<keyword evidence="8" id="KW-1185">Reference proteome</keyword>